<evidence type="ECO:0000313" key="5">
    <source>
        <dbReference type="Proteomes" id="UP000247409"/>
    </source>
</evidence>
<accession>A0A2V3J354</accession>
<dbReference type="EMBL" id="NBIV01000011">
    <property type="protein sequence ID" value="PXF48809.1"/>
    <property type="molecule type" value="Genomic_DNA"/>
</dbReference>
<dbReference type="OrthoDB" id="785538at2759"/>
<dbReference type="PRINTS" id="PR00976">
    <property type="entry name" value="RIBOSOMALS21"/>
</dbReference>
<name>A0A2V3J354_9FLOR</name>
<dbReference type="GO" id="GO:0005840">
    <property type="term" value="C:ribosome"/>
    <property type="evidence" value="ECO:0007669"/>
    <property type="project" value="UniProtKB-KW"/>
</dbReference>
<proteinExistence type="inferred from homology"/>
<dbReference type="InterPro" id="IPR038380">
    <property type="entry name" value="Ribosomal_bS21_sf"/>
</dbReference>
<dbReference type="NCBIfam" id="TIGR00030">
    <property type="entry name" value="S21p"/>
    <property type="match status" value="1"/>
</dbReference>
<evidence type="ECO:0000256" key="1">
    <source>
        <dbReference type="ARBA" id="ARBA00006640"/>
    </source>
</evidence>
<dbReference type="GO" id="GO:0006412">
    <property type="term" value="P:translation"/>
    <property type="evidence" value="ECO:0007669"/>
    <property type="project" value="InterPro"/>
</dbReference>
<dbReference type="InterPro" id="IPR018278">
    <property type="entry name" value="Ribosomal_bS21_CS"/>
</dbReference>
<dbReference type="Gene3D" id="1.20.5.1150">
    <property type="entry name" value="Ribosomal protein S8"/>
    <property type="match status" value="1"/>
</dbReference>
<dbReference type="Proteomes" id="UP000247409">
    <property type="component" value="Unassembled WGS sequence"/>
</dbReference>
<dbReference type="GO" id="GO:1990904">
    <property type="term" value="C:ribonucleoprotein complex"/>
    <property type="evidence" value="ECO:0007669"/>
    <property type="project" value="UniProtKB-KW"/>
</dbReference>
<keyword evidence="2 4" id="KW-0689">Ribosomal protein</keyword>
<protein>
    <submittedName>
        <fullName evidence="4">30S ribosomal protein S21</fullName>
    </submittedName>
</protein>
<evidence type="ECO:0000256" key="2">
    <source>
        <dbReference type="ARBA" id="ARBA00022980"/>
    </source>
</evidence>
<dbReference type="PANTHER" id="PTHR21109:SF0">
    <property type="entry name" value="SMALL RIBOSOMAL SUBUNIT PROTEIN BS21M"/>
    <property type="match status" value="1"/>
</dbReference>
<reference evidence="4 5" key="1">
    <citation type="journal article" date="2018" name="Mol. Biol. Evol.">
        <title>Analysis of the draft genome of the red seaweed Gracilariopsis chorda provides insights into genome size evolution in Rhodophyta.</title>
        <authorList>
            <person name="Lee J."/>
            <person name="Yang E.C."/>
            <person name="Graf L."/>
            <person name="Yang J.H."/>
            <person name="Qiu H."/>
            <person name="Zel Zion U."/>
            <person name="Chan C.X."/>
            <person name="Stephens T.G."/>
            <person name="Weber A.P.M."/>
            <person name="Boo G.H."/>
            <person name="Boo S.M."/>
            <person name="Kim K.M."/>
            <person name="Shin Y."/>
            <person name="Jung M."/>
            <person name="Lee S.J."/>
            <person name="Yim H.S."/>
            <person name="Lee J.H."/>
            <person name="Bhattacharya D."/>
            <person name="Yoon H.S."/>
        </authorList>
    </citation>
    <scope>NUCLEOTIDE SEQUENCE [LARGE SCALE GENOMIC DNA]</scope>
    <source>
        <strain evidence="4 5">SKKU-2015</strain>
        <tissue evidence="4">Whole body</tissue>
    </source>
</reference>
<dbReference type="PROSITE" id="PS01181">
    <property type="entry name" value="RIBOSOMAL_S21"/>
    <property type="match status" value="1"/>
</dbReference>
<organism evidence="4 5">
    <name type="scientific">Gracilariopsis chorda</name>
    <dbReference type="NCBI Taxonomy" id="448386"/>
    <lineage>
        <taxon>Eukaryota</taxon>
        <taxon>Rhodophyta</taxon>
        <taxon>Florideophyceae</taxon>
        <taxon>Rhodymeniophycidae</taxon>
        <taxon>Gracilariales</taxon>
        <taxon>Gracilariaceae</taxon>
        <taxon>Gracilariopsis</taxon>
    </lineage>
</organism>
<keyword evidence="3" id="KW-0687">Ribonucleoprotein</keyword>
<dbReference type="InterPro" id="IPR001911">
    <property type="entry name" value="Ribosomal_bS21"/>
</dbReference>
<dbReference type="Pfam" id="PF01165">
    <property type="entry name" value="Ribosomal_S21"/>
    <property type="match status" value="1"/>
</dbReference>
<gene>
    <name evidence="4" type="ORF">BWQ96_01365</name>
</gene>
<keyword evidence="5" id="KW-1185">Reference proteome</keyword>
<comment type="caution">
    <text evidence="4">The sequence shown here is derived from an EMBL/GenBank/DDBJ whole genome shotgun (WGS) entry which is preliminary data.</text>
</comment>
<dbReference type="GO" id="GO:0003735">
    <property type="term" value="F:structural constituent of ribosome"/>
    <property type="evidence" value="ECO:0007669"/>
    <property type="project" value="InterPro"/>
</dbReference>
<dbReference type="AlphaFoldDB" id="A0A2V3J354"/>
<evidence type="ECO:0000256" key="3">
    <source>
        <dbReference type="ARBA" id="ARBA00023274"/>
    </source>
</evidence>
<sequence>MAFGAPLPARIPPPPAASNVRMEVTVIIGDSEPIEGALRRFKKEVTKSGHLFELRRRRYFETNTERRIRKAAAAKRKAKLSRNTYFPQRNKK</sequence>
<dbReference type="PANTHER" id="PTHR21109">
    <property type="entry name" value="MITOCHONDRIAL 28S RIBOSOMAL PROTEIN S21"/>
    <property type="match status" value="1"/>
</dbReference>
<dbReference type="HAMAP" id="MF_00358">
    <property type="entry name" value="Ribosomal_bS21"/>
    <property type="match status" value="1"/>
</dbReference>
<evidence type="ECO:0000313" key="4">
    <source>
        <dbReference type="EMBL" id="PXF48809.1"/>
    </source>
</evidence>
<comment type="similarity">
    <text evidence="1">Belongs to the bacterial ribosomal protein bS21 family.</text>
</comment>